<dbReference type="RefSeq" id="WP_072726903.1">
    <property type="nucleotide sequence ID" value="NZ_BDIS01000027.1"/>
</dbReference>
<dbReference type="OrthoDB" id="9806127at2"/>
<evidence type="ECO:0000259" key="9">
    <source>
        <dbReference type="PROSITE" id="PS50929"/>
    </source>
</evidence>
<dbReference type="GO" id="GO:0005524">
    <property type="term" value="F:ATP binding"/>
    <property type="evidence" value="ECO:0007669"/>
    <property type="project" value="UniProtKB-KW"/>
</dbReference>
<dbReference type="InterPro" id="IPR017871">
    <property type="entry name" value="ABC_transporter-like_CS"/>
</dbReference>
<reference evidence="10 11" key="1">
    <citation type="journal article" date="2017" name="BMC Genomics">
        <title>Comparative genomic and phylogenomic analyses of the Bifidobacteriaceae family.</title>
        <authorList>
            <person name="Lugli G.A."/>
            <person name="Milani C."/>
            <person name="Turroni F."/>
            <person name="Duranti S."/>
            <person name="Mancabelli L."/>
            <person name="Mangifesta M."/>
            <person name="Ferrario C."/>
            <person name="Modesto M."/>
            <person name="Mattarelli P."/>
            <person name="Jiri K."/>
            <person name="van Sinderen D."/>
            <person name="Ventura M."/>
        </authorList>
    </citation>
    <scope>NUCLEOTIDE SEQUENCE [LARGE SCALE GENOMIC DNA]</scope>
    <source>
        <strain evidence="10 11">DSM 28807</strain>
    </source>
</reference>
<feature type="domain" description="ABC transporter" evidence="8">
    <location>
        <begin position="339"/>
        <end position="609"/>
    </location>
</feature>
<keyword evidence="4 10" id="KW-0067">ATP-binding</keyword>
<proteinExistence type="predicted"/>
<keyword evidence="3" id="KW-0547">Nucleotide-binding</keyword>
<dbReference type="PANTHER" id="PTHR43394">
    <property type="entry name" value="ATP-DEPENDENT PERMEASE MDL1, MITOCHONDRIAL"/>
    <property type="match status" value="1"/>
</dbReference>
<comment type="subcellular location">
    <subcellularLocation>
        <location evidence="1">Cell membrane</location>
        <topology evidence="1">Multi-pass membrane protein</topology>
    </subcellularLocation>
</comment>
<evidence type="ECO:0000256" key="6">
    <source>
        <dbReference type="ARBA" id="ARBA00023136"/>
    </source>
</evidence>
<organism evidence="10 11">
    <name type="scientific">Bifidobacterium lemurum</name>
    <dbReference type="NCBI Taxonomy" id="1603886"/>
    <lineage>
        <taxon>Bacteria</taxon>
        <taxon>Bacillati</taxon>
        <taxon>Actinomycetota</taxon>
        <taxon>Actinomycetes</taxon>
        <taxon>Bifidobacteriales</taxon>
        <taxon>Bifidobacteriaceae</taxon>
        <taxon>Bifidobacterium</taxon>
    </lineage>
</organism>
<dbReference type="Proteomes" id="UP000216352">
    <property type="component" value="Unassembled WGS sequence"/>
</dbReference>
<dbReference type="Pfam" id="PF00005">
    <property type="entry name" value="ABC_tran"/>
    <property type="match status" value="1"/>
</dbReference>
<keyword evidence="11" id="KW-1185">Reference proteome</keyword>
<keyword evidence="2 7" id="KW-0812">Transmembrane</keyword>
<feature type="transmembrane region" description="Helical" evidence="7">
    <location>
        <begin position="61"/>
        <end position="82"/>
    </location>
</feature>
<dbReference type="GO" id="GO:0005886">
    <property type="term" value="C:plasma membrane"/>
    <property type="evidence" value="ECO:0007669"/>
    <property type="project" value="UniProtKB-SubCell"/>
</dbReference>
<dbReference type="InterPro" id="IPR011527">
    <property type="entry name" value="ABC1_TM_dom"/>
</dbReference>
<evidence type="ECO:0000256" key="4">
    <source>
        <dbReference type="ARBA" id="ARBA00022840"/>
    </source>
</evidence>
<feature type="transmembrane region" description="Helical" evidence="7">
    <location>
        <begin position="284"/>
        <end position="303"/>
    </location>
</feature>
<name>A0A261FUH6_9BIFI</name>
<evidence type="ECO:0000256" key="2">
    <source>
        <dbReference type="ARBA" id="ARBA00022692"/>
    </source>
</evidence>
<dbReference type="PROSITE" id="PS50893">
    <property type="entry name" value="ABC_TRANSPORTER_2"/>
    <property type="match status" value="1"/>
</dbReference>
<dbReference type="Gene3D" id="1.20.1560.10">
    <property type="entry name" value="ABC transporter type 1, transmembrane domain"/>
    <property type="match status" value="1"/>
</dbReference>
<dbReference type="InterPro" id="IPR003439">
    <property type="entry name" value="ABC_transporter-like_ATP-bd"/>
</dbReference>
<feature type="transmembrane region" description="Helical" evidence="7">
    <location>
        <begin position="12"/>
        <end position="29"/>
    </location>
</feature>
<dbReference type="EMBL" id="MWWX01000003">
    <property type="protein sequence ID" value="OZG62842.1"/>
    <property type="molecule type" value="Genomic_DNA"/>
</dbReference>
<sequence length="618" mass="67052">MLRICKYLSKTEIGEMLVALVFIVAQIWLDLELPDYMSEITTLVETQGSEMSDIWIAGGKMLAISLGSVACAIITGFFAARVSASFSQRLRSLEFAKVESFSTAELNRFSTASLITRSTNDVTQIQMFITMGLTMIVKAPIMAVWAVCKIAGKGFEWTLATGIAVGVLLVGVAALMALVMPKFRAMQELTDNINLVARENLTGLRVVRAYNAEDYQETKFAKANKDLTDTQLFTNRAMAIMMPLMNTVMNGLMLAVYWIGAYLIEAAEATDKLTLFSNMVVFSSYSVQVIMSFLMLSMVFVLWPRADVSARRVLEVLDTQPSIADGPRTAGEPGVAGEIEFRDVTFAYPDSQSPMLEHVSFTVKPGQTIAFIGSTGSGKSTLINLVPRFYDATEGEVLVDGVNVRDYELKALRDKIGYVPQTSVLFKGTVESNVSYGDGRRGDASTALGMTKEGAPGLAKEGAAGAAAEGAPTGEALTASVREACGVAQATEFVEKMDGTYQAPIAQSGSNVSGGQKQRLSIARAVWRNPEILIFDDSFSALDFRTDRAVRDALKTHAQGSTKMIVAQRIGTIMDADQIVVLEQGRMVGHGTHKQLLDECDVYRQIAESQLTPEELAS</sequence>
<dbReference type="Gene3D" id="3.40.50.300">
    <property type="entry name" value="P-loop containing nucleotide triphosphate hydrolases"/>
    <property type="match status" value="1"/>
</dbReference>
<evidence type="ECO:0000256" key="3">
    <source>
        <dbReference type="ARBA" id="ARBA00022741"/>
    </source>
</evidence>
<dbReference type="InterPro" id="IPR003593">
    <property type="entry name" value="AAA+_ATPase"/>
</dbReference>
<dbReference type="GO" id="GO:0016887">
    <property type="term" value="F:ATP hydrolysis activity"/>
    <property type="evidence" value="ECO:0007669"/>
    <property type="project" value="InterPro"/>
</dbReference>
<dbReference type="STRING" id="1603886.GCA_001895165_02061"/>
<dbReference type="InterPro" id="IPR036640">
    <property type="entry name" value="ABC1_TM_sf"/>
</dbReference>
<dbReference type="PANTHER" id="PTHR43394:SF1">
    <property type="entry name" value="ATP-BINDING CASSETTE SUB-FAMILY B MEMBER 10, MITOCHONDRIAL"/>
    <property type="match status" value="1"/>
</dbReference>
<evidence type="ECO:0000313" key="10">
    <source>
        <dbReference type="EMBL" id="OZG62842.1"/>
    </source>
</evidence>
<keyword evidence="5 7" id="KW-1133">Transmembrane helix</keyword>
<evidence type="ECO:0000313" key="11">
    <source>
        <dbReference type="Proteomes" id="UP000216352"/>
    </source>
</evidence>
<gene>
    <name evidence="10" type="ORF">BLEM_0510</name>
</gene>
<feature type="transmembrane region" description="Helical" evidence="7">
    <location>
        <begin position="127"/>
        <end position="147"/>
    </location>
</feature>
<protein>
    <submittedName>
        <fullName evidence="10">Multidrug ABC transporter ATP-binding protein</fullName>
    </submittedName>
</protein>
<dbReference type="PROSITE" id="PS50929">
    <property type="entry name" value="ABC_TM1F"/>
    <property type="match status" value="1"/>
</dbReference>
<dbReference type="PROSITE" id="PS00211">
    <property type="entry name" value="ABC_TRANSPORTER_1"/>
    <property type="match status" value="1"/>
</dbReference>
<feature type="transmembrane region" description="Helical" evidence="7">
    <location>
        <begin position="159"/>
        <end position="179"/>
    </location>
</feature>
<evidence type="ECO:0000259" key="8">
    <source>
        <dbReference type="PROSITE" id="PS50893"/>
    </source>
</evidence>
<evidence type="ECO:0000256" key="7">
    <source>
        <dbReference type="SAM" id="Phobius"/>
    </source>
</evidence>
<evidence type="ECO:0000256" key="1">
    <source>
        <dbReference type="ARBA" id="ARBA00004651"/>
    </source>
</evidence>
<dbReference type="Pfam" id="PF00664">
    <property type="entry name" value="ABC_membrane"/>
    <property type="match status" value="1"/>
</dbReference>
<comment type="caution">
    <text evidence="10">The sequence shown here is derived from an EMBL/GenBank/DDBJ whole genome shotgun (WGS) entry which is preliminary data.</text>
</comment>
<dbReference type="CDD" id="cd18548">
    <property type="entry name" value="ABC_6TM_Tm287_like"/>
    <property type="match status" value="1"/>
</dbReference>
<dbReference type="InterPro" id="IPR027417">
    <property type="entry name" value="P-loop_NTPase"/>
</dbReference>
<dbReference type="SUPFAM" id="SSF52540">
    <property type="entry name" value="P-loop containing nucleoside triphosphate hydrolases"/>
    <property type="match status" value="1"/>
</dbReference>
<dbReference type="GO" id="GO:0015421">
    <property type="term" value="F:ABC-type oligopeptide transporter activity"/>
    <property type="evidence" value="ECO:0007669"/>
    <property type="project" value="TreeGrafter"/>
</dbReference>
<dbReference type="SUPFAM" id="SSF90123">
    <property type="entry name" value="ABC transporter transmembrane region"/>
    <property type="match status" value="1"/>
</dbReference>
<dbReference type="InterPro" id="IPR039421">
    <property type="entry name" value="Type_1_exporter"/>
</dbReference>
<accession>A0A261FUH6</accession>
<dbReference type="SMART" id="SM00382">
    <property type="entry name" value="AAA"/>
    <property type="match status" value="1"/>
</dbReference>
<dbReference type="AlphaFoldDB" id="A0A261FUH6"/>
<keyword evidence="6 7" id="KW-0472">Membrane</keyword>
<evidence type="ECO:0000256" key="5">
    <source>
        <dbReference type="ARBA" id="ARBA00022989"/>
    </source>
</evidence>
<feature type="domain" description="ABC transmembrane type-1" evidence="9">
    <location>
        <begin position="17"/>
        <end position="305"/>
    </location>
</feature>
<feature type="transmembrane region" description="Helical" evidence="7">
    <location>
        <begin position="244"/>
        <end position="264"/>
    </location>
</feature>